<comment type="caution">
    <text evidence="1">The sequence shown here is derived from an EMBL/GenBank/DDBJ whole genome shotgun (WGS) entry which is preliminary data.</text>
</comment>
<proteinExistence type="predicted"/>
<organism evidence="1 2">
    <name type="scientific">Zoarces viviparus</name>
    <name type="common">Viviparous eelpout</name>
    <name type="synonym">Blennius viviparus</name>
    <dbReference type="NCBI Taxonomy" id="48416"/>
    <lineage>
        <taxon>Eukaryota</taxon>
        <taxon>Metazoa</taxon>
        <taxon>Chordata</taxon>
        <taxon>Craniata</taxon>
        <taxon>Vertebrata</taxon>
        <taxon>Euteleostomi</taxon>
        <taxon>Actinopterygii</taxon>
        <taxon>Neopterygii</taxon>
        <taxon>Teleostei</taxon>
        <taxon>Neoteleostei</taxon>
        <taxon>Acanthomorphata</taxon>
        <taxon>Eupercaria</taxon>
        <taxon>Perciformes</taxon>
        <taxon>Cottioidei</taxon>
        <taxon>Zoarcales</taxon>
        <taxon>Zoarcidae</taxon>
        <taxon>Zoarcinae</taxon>
        <taxon>Zoarces</taxon>
    </lineage>
</organism>
<dbReference type="EMBL" id="JBCEZU010000045">
    <property type="protein sequence ID" value="KAK9537096.1"/>
    <property type="molecule type" value="Genomic_DNA"/>
</dbReference>
<gene>
    <name evidence="1" type="ORF">VZT92_006832</name>
</gene>
<evidence type="ECO:0000313" key="1">
    <source>
        <dbReference type="EMBL" id="KAK9537096.1"/>
    </source>
</evidence>
<keyword evidence="2" id="KW-1185">Reference proteome</keyword>
<protein>
    <submittedName>
        <fullName evidence="1">Uncharacterized protein</fullName>
    </submittedName>
</protein>
<name>A0AAW1FQX6_ZOAVI</name>
<dbReference type="Proteomes" id="UP001488805">
    <property type="component" value="Unassembled WGS sequence"/>
</dbReference>
<sequence length="110" mass="11295">MTTEHSGPQRRLFESGLQRVRCGRADQSELTTGPPTPSPPASWCRGCTCAASPRGPRLYLCCLPSGAPAVPVLPPLGGPGCTCAASPRGPRLYLCCLPSGAPAFSGVDEG</sequence>
<reference evidence="1 2" key="1">
    <citation type="journal article" date="2024" name="Genome Biol. Evol.">
        <title>Chromosome-level genome assembly of the viviparous eelpout Zoarces viviparus.</title>
        <authorList>
            <person name="Fuhrmann N."/>
            <person name="Brasseur M.V."/>
            <person name="Bakowski C.E."/>
            <person name="Podsiadlowski L."/>
            <person name="Prost S."/>
            <person name="Krehenwinkel H."/>
            <person name="Mayer C."/>
        </authorList>
    </citation>
    <scope>NUCLEOTIDE SEQUENCE [LARGE SCALE GENOMIC DNA]</scope>
    <source>
        <strain evidence="1">NO-MEL_2022_Ind0_liver</strain>
    </source>
</reference>
<dbReference type="AlphaFoldDB" id="A0AAW1FQX6"/>
<evidence type="ECO:0000313" key="2">
    <source>
        <dbReference type="Proteomes" id="UP001488805"/>
    </source>
</evidence>
<accession>A0AAW1FQX6</accession>